<comment type="caution">
    <text evidence="2">The sequence shown here is derived from an EMBL/GenBank/DDBJ whole genome shotgun (WGS) entry which is preliminary data.</text>
</comment>
<dbReference type="InterPro" id="IPR018966">
    <property type="entry name" value="VTC_domain"/>
</dbReference>
<evidence type="ECO:0000313" key="2">
    <source>
        <dbReference type="EMBL" id="MET3576912.1"/>
    </source>
</evidence>
<organism evidence="2 3">
    <name type="scientific">Bhargavaea ullalensis</name>
    <dbReference type="NCBI Taxonomy" id="1265685"/>
    <lineage>
        <taxon>Bacteria</taxon>
        <taxon>Bacillati</taxon>
        <taxon>Bacillota</taxon>
        <taxon>Bacilli</taxon>
        <taxon>Bacillales</taxon>
        <taxon>Caryophanaceae</taxon>
        <taxon>Bhargavaea</taxon>
    </lineage>
</organism>
<dbReference type="Proteomes" id="UP001549099">
    <property type="component" value="Unassembled WGS sequence"/>
</dbReference>
<evidence type="ECO:0000259" key="1">
    <source>
        <dbReference type="Pfam" id="PF09359"/>
    </source>
</evidence>
<dbReference type="Pfam" id="PF09359">
    <property type="entry name" value="VTC"/>
    <property type="match status" value="1"/>
</dbReference>
<proteinExistence type="predicted"/>
<dbReference type="Gene3D" id="3.20.100.30">
    <property type="entry name" value="VTC, catalytic tunnel domain"/>
    <property type="match status" value="1"/>
</dbReference>
<sequence>MAIEIFTRRELKYLITVDQYRRLVLRAGGRLRPDKNGENGRYTVSTLYFDNDESRIYYEVKNRLRFRQKLRLRVYDIPGRDGKAFFETKQKNGAIVHKRRTAMPLQEAYRYLKEGEALPAEDFEVSNTQVLKEIRQFKSLYALRPEMVVSYDRHALHQVDDPSVRVTFDFNLRCRKTDLSLENGSYGQYFIDPGYAVLEVKVDNSVPLWLARILQEVGCVTKGGSKFCLSHELLARQPQQDLITIGGR</sequence>
<dbReference type="CDD" id="cd07750">
    <property type="entry name" value="PolyPPase_VTC_like"/>
    <property type="match status" value="1"/>
</dbReference>
<gene>
    <name evidence="2" type="ORF">ABID49_002844</name>
</gene>
<name>A0ABV2GF19_9BACL</name>
<feature type="domain" description="VTC" evidence="1">
    <location>
        <begin position="8"/>
        <end position="233"/>
    </location>
</feature>
<keyword evidence="3" id="KW-1185">Reference proteome</keyword>
<accession>A0ABV2GF19</accession>
<dbReference type="RefSeq" id="WP_354199389.1">
    <property type="nucleotide sequence ID" value="NZ_JBEPLW010000040.1"/>
</dbReference>
<dbReference type="InterPro" id="IPR042267">
    <property type="entry name" value="VTC_sf"/>
</dbReference>
<reference evidence="2 3" key="1">
    <citation type="submission" date="2024-06" db="EMBL/GenBank/DDBJ databases">
        <title>Genomic Encyclopedia of Type Strains, Phase IV (KMG-IV): sequencing the most valuable type-strain genomes for metagenomic binning, comparative biology and taxonomic classification.</title>
        <authorList>
            <person name="Goeker M."/>
        </authorList>
    </citation>
    <scope>NUCLEOTIDE SEQUENCE [LARGE SCALE GENOMIC DNA]</scope>
    <source>
        <strain evidence="2 3">DSM 26128</strain>
    </source>
</reference>
<dbReference type="EMBL" id="JBEPLW010000040">
    <property type="protein sequence ID" value="MET3576912.1"/>
    <property type="molecule type" value="Genomic_DNA"/>
</dbReference>
<evidence type="ECO:0000313" key="3">
    <source>
        <dbReference type="Proteomes" id="UP001549099"/>
    </source>
</evidence>
<protein>
    <recommendedName>
        <fullName evidence="1">VTC domain-containing protein</fullName>
    </recommendedName>
</protein>